<dbReference type="Proteomes" id="UP000499080">
    <property type="component" value="Unassembled WGS sequence"/>
</dbReference>
<gene>
    <name evidence="1" type="ORF">AVEN_52115_1</name>
</gene>
<organism evidence="1 2">
    <name type="scientific">Araneus ventricosus</name>
    <name type="common">Orbweaver spider</name>
    <name type="synonym">Epeira ventricosa</name>
    <dbReference type="NCBI Taxonomy" id="182803"/>
    <lineage>
        <taxon>Eukaryota</taxon>
        <taxon>Metazoa</taxon>
        <taxon>Ecdysozoa</taxon>
        <taxon>Arthropoda</taxon>
        <taxon>Chelicerata</taxon>
        <taxon>Arachnida</taxon>
        <taxon>Araneae</taxon>
        <taxon>Araneomorphae</taxon>
        <taxon>Entelegynae</taxon>
        <taxon>Araneoidea</taxon>
        <taxon>Araneidae</taxon>
        <taxon>Araneus</taxon>
    </lineage>
</organism>
<evidence type="ECO:0000313" key="2">
    <source>
        <dbReference type="Proteomes" id="UP000499080"/>
    </source>
</evidence>
<evidence type="ECO:0000313" key="1">
    <source>
        <dbReference type="EMBL" id="GBM23908.1"/>
    </source>
</evidence>
<protein>
    <submittedName>
        <fullName evidence="1">Uncharacterized protein</fullName>
    </submittedName>
</protein>
<dbReference type="AlphaFoldDB" id="A0A4Y2E7B2"/>
<reference evidence="1 2" key="1">
    <citation type="journal article" date="2019" name="Sci. Rep.">
        <title>Orb-weaving spider Araneus ventricosus genome elucidates the spidroin gene catalogue.</title>
        <authorList>
            <person name="Kono N."/>
            <person name="Nakamura H."/>
            <person name="Ohtoshi R."/>
            <person name="Moran D.A.P."/>
            <person name="Shinohara A."/>
            <person name="Yoshida Y."/>
            <person name="Fujiwara M."/>
            <person name="Mori M."/>
            <person name="Tomita M."/>
            <person name="Arakawa K."/>
        </authorList>
    </citation>
    <scope>NUCLEOTIDE SEQUENCE [LARGE SCALE GENOMIC DNA]</scope>
</reference>
<accession>A0A4Y2E7B2</accession>
<dbReference type="EMBL" id="BGPR01000506">
    <property type="protein sequence ID" value="GBM23908.1"/>
    <property type="molecule type" value="Genomic_DNA"/>
</dbReference>
<keyword evidence="2" id="KW-1185">Reference proteome</keyword>
<name>A0A4Y2E7B2_ARAVE</name>
<sequence length="114" mass="12998">MSAKEFISIDDDILTKVPIDNVNDIIQRHANKDSSDDDEWTRQPGGSLVFKIGVSRPRYPIPPKIHVHGPGACEMRRGETSSCWRSVQVWTGPYRSRHLKTLENYTIRPQIGLL</sequence>
<proteinExistence type="predicted"/>
<comment type="caution">
    <text evidence="1">The sequence shown here is derived from an EMBL/GenBank/DDBJ whole genome shotgun (WGS) entry which is preliminary data.</text>
</comment>